<protein>
    <submittedName>
        <fullName evidence="2">Lineage-specific thermal regulator protein</fullName>
    </submittedName>
</protein>
<evidence type="ECO:0000259" key="1">
    <source>
        <dbReference type="Pfam" id="PF03551"/>
    </source>
</evidence>
<dbReference type="STRING" id="48256.CLHUN_17320"/>
<accession>A0A1V4SKW7</accession>
<dbReference type="Pfam" id="PF03551">
    <property type="entry name" value="PadR"/>
    <property type="match status" value="1"/>
</dbReference>
<evidence type="ECO:0000313" key="3">
    <source>
        <dbReference type="Proteomes" id="UP000191554"/>
    </source>
</evidence>
<dbReference type="OrthoDB" id="9808017at2"/>
<proteinExistence type="predicted"/>
<dbReference type="InterPro" id="IPR036390">
    <property type="entry name" value="WH_DNA-bd_sf"/>
</dbReference>
<dbReference type="RefSeq" id="WP_080064176.1">
    <property type="nucleotide sequence ID" value="NZ_MZGX01000009.1"/>
</dbReference>
<sequence length="114" mass="13203">MESINELINSLIVELKRGTLVLSVLSQLSKPEYGYSLAQKLEEKNTPIEAGTLYPLLRRLEKQNLLTSQWDTSESRPRKFYVLSDMGKEVYNSLKEEWRALSRQLQGLIEEEEA</sequence>
<name>A0A1V4SKW7_RUMHU</name>
<reference evidence="2 3" key="1">
    <citation type="submission" date="2017-03" db="EMBL/GenBank/DDBJ databases">
        <title>Genome sequence of Clostridium hungatei DSM 14427.</title>
        <authorList>
            <person name="Poehlein A."/>
            <person name="Daniel R."/>
        </authorList>
    </citation>
    <scope>NUCLEOTIDE SEQUENCE [LARGE SCALE GENOMIC DNA]</scope>
    <source>
        <strain evidence="2 3">DSM 14427</strain>
    </source>
</reference>
<dbReference type="Gene3D" id="1.10.10.10">
    <property type="entry name" value="Winged helix-like DNA-binding domain superfamily/Winged helix DNA-binding domain"/>
    <property type="match status" value="1"/>
</dbReference>
<dbReference type="SUPFAM" id="SSF46785">
    <property type="entry name" value="Winged helix' DNA-binding domain"/>
    <property type="match status" value="1"/>
</dbReference>
<dbReference type="Proteomes" id="UP000191554">
    <property type="component" value="Unassembled WGS sequence"/>
</dbReference>
<keyword evidence="3" id="KW-1185">Reference proteome</keyword>
<dbReference type="InterPro" id="IPR052509">
    <property type="entry name" value="Metal_resp_DNA-bind_regulator"/>
</dbReference>
<gene>
    <name evidence="2" type="ORF">CLHUN_17320</name>
</gene>
<comment type="caution">
    <text evidence="2">The sequence shown here is derived from an EMBL/GenBank/DDBJ whole genome shotgun (WGS) entry which is preliminary data.</text>
</comment>
<dbReference type="AlphaFoldDB" id="A0A1V4SKW7"/>
<dbReference type="EMBL" id="MZGX01000009">
    <property type="protein sequence ID" value="OPX44433.1"/>
    <property type="molecule type" value="Genomic_DNA"/>
</dbReference>
<dbReference type="PANTHER" id="PTHR33169:SF14">
    <property type="entry name" value="TRANSCRIPTIONAL REGULATOR RV3488"/>
    <property type="match status" value="1"/>
</dbReference>
<dbReference type="PANTHER" id="PTHR33169">
    <property type="entry name" value="PADR-FAMILY TRANSCRIPTIONAL REGULATOR"/>
    <property type="match status" value="1"/>
</dbReference>
<evidence type="ECO:0000313" key="2">
    <source>
        <dbReference type="EMBL" id="OPX44433.1"/>
    </source>
</evidence>
<dbReference type="InterPro" id="IPR036388">
    <property type="entry name" value="WH-like_DNA-bd_sf"/>
</dbReference>
<dbReference type="InterPro" id="IPR005149">
    <property type="entry name" value="Tscrpt_reg_PadR_N"/>
</dbReference>
<feature type="domain" description="Transcription regulator PadR N-terminal" evidence="1">
    <location>
        <begin position="21"/>
        <end position="91"/>
    </location>
</feature>
<organism evidence="2 3">
    <name type="scientific">Ruminiclostridium hungatei</name>
    <name type="common">Clostridium hungatei</name>
    <dbReference type="NCBI Taxonomy" id="48256"/>
    <lineage>
        <taxon>Bacteria</taxon>
        <taxon>Bacillati</taxon>
        <taxon>Bacillota</taxon>
        <taxon>Clostridia</taxon>
        <taxon>Eubacteriales</taxon>
        <taxon>Oscillospiraceae</taxon>
        <taxon>Ruminiclostridium</taxon>
    </lineage>
</organism>